<feature type="domain" description="Ig-like" evidence="3">
    <location>
        <begin position="827"/>
        <end position="955"/>
    </location>
</feature>
<evidence type="ECO:0000259" key="4">
    <source>
        <dbReference type="PROSITE" id="PS51272"/>
    </source>
</evidence>
<feature type="chain" id="PRO_5012079284" description="S-layer protein" evidence="2">
    <location>
        <begin position="26"/>
        <end position="1143"/>
    </location>
</feature>
<dbReference type="RefSeq" id="WP_087988333.1">
    <property type="nucleotide sequence ID" value="NZ_NFHM01000001.1"/>
</dbReference>
<evidence type="ECO:0000256" key="2">
    <source>
        <dbReference type="SAM" id="SignalP"/>
    </source>
</evidence>
<dbReference type="PROSITE" id="PS51272">
    <property type="entry name" value="SLH"/>
    <property type="match status" value="3"/>
</dbReference>
<feature type="domain" description="SLH" evidence="4">
    <location>
        <begin position="22"/>
        <end position="80"/>
    </location>
</feature>
<evidence type="ECO:0000256" key="1">
    <source>
        <dbReference type="ARBA" id="ARBA00022737"/>
    </source>
</evidence>
<protein>
    <recommendedName>
        <fullName evidence="7">S-layer protein</fullName>
    </recommendedName>
</protein>
<dbReference type="Proteomes" id="UP000195455">
    <property type="component" value="Unassembled WGS sequence"/>
</dbReference>
<dbReference type="InterPro" id="IPR001119">
    <property type="entry name" value="SLH_dom"/>
</dbReference>
<dbReference type="PROSITE" id="PS50835">
    <property type="entry name" value="IG_LIKE"/>
    <property type="match status" value="1"/>
</dbReference>
<dbReference type="SUPFAM" id="SSF49373">
    <property type="entry name" value="Invasin/intimin cell-adhesion fragments"/>
    <property type="match status" value="5"/>
</dbReference>
<dbReference type="InterPro" id="IPR007110">
    <property type="entry name" value="Ig-like_dom"/>
</dbReference>
<name>A0A1Y3U9U8_9FIRM</name>
<dbReference type="Pfam" id="PF00395">
    <property type="entry name" value="SLH"/>
    <property type="match status" value="3"/>
</dbReference>
<dbReference type="InterPro" id="IPR003343">
    <property type="entry name" value="Big_2"/>
</dbReference>
<dbReference type="Gene3D" id="2.60.40.1080">
    <property type="match status" value="5"/>
</dbReference>
<dbReference type="InterPro" id="IPR008964">
    <property type="entry name" value="Invasin/intimin_cell_adhesion"/>
</dbReference>
<organism evidence="5 6">
    <name type="scientific">Anaerotignum lactatifermentans</name>
    <dbReference type="NCBI Taxonomy" id="160404"/>
    <lineage>
        <taxon>Bacteria</taxon>
        <taxon>Bacillati</taxon>
        <taxon>Bacillota</taxon>
        <taxon>Clostridia</taxon>
        <taxon>Lachnospirales</taxon>
        <taxon>Anaerotignaceae</taxon>
        <taxon>Anaerotignum</taxon>
    </lineage>
</organism>
<evidence type="ECO:0000313" key="5">
    <source>
        <dbReference type="EMBL" id="OUN45566.1"/>
    </source>
</evidence>
<dbReference type="PANTHER" id="PTHR43308:SF5">
    <property type="entry name" value="S-LAYER PROTEIN _ PEPTIDOGLYCAN ENDO-BETA-N-ACETYLGLUCOSAMINIDASE"/>
    <property type="match status" value="1"/>
</dbReference>
<comment type="caution">
    <text evidence="5">The sequence shown here is derived from an EMBL/GenBank/DDBJ whole genome shotgun (WGS) entry which is preliminary data.</text>
</comment>
<feature type="domain" description="SLH" evidence="4">
    <location>
        <begin position="146"/>
        <end position="206"/>
    </location>
</feature>
<reference evidence="6" key="1">
    <citation type="submission" date="2017-04" db="EMBL/GenBank/DDBJ databases">
        <title>Function of individual gut microbiota members based on whole genome sequencing of pure cultures obtained from chicken caecum.</title>
        <authorList>
            <person name="Medvecky M."/>
            <person name="Cejkova D."/>
            <person name="Polansky O."/>
            <person name="Karasova D."/>
            <person name="Kubasova T."/>
            <person name="Cizek A."/>
            <person name="Rychlik I."/>
        </authorList>
    </citation>
    <scope>NUCLEOTIDE SEQUENCE [LARGE SCALE GENOMIC DNA]</scope>
    <source>
        <strain evidence="6">An75</strain>
    </source>
</reference>
<evidence type="ECO:0000259" key="3">
    <source>
        <dbReference type="PROSITE" id="PS50835"/>
    </source>
</evidence>
<dbReference type="SMART" id="SM00635">
    <property type="entry name" value="BID_2"/>
    <property type="match status" value="5"/>
</dbReference>
<keyword evidence="1" id="KW-0677">Repeat</keyword>
<evidence type="ECO:0000313" key="6">
    <source>
        <dbReference type="Proteomes" id="UP000195455"/>
    </source>
</evidence>
<dbReference type="Gene3D" id="1.20.1270.90">
    <property type="entry name" value="AF1782-like"/>
    <property type="match status" value="1"/>
</dbReference>
<dbReference type="InterPro" id="IPR051465">
    <property type="entry name" value="Cell_Envelope_Struct_Comp"/>
</dbReference>
<proteinExistence type="predicted"/>
<gene>
    <name evidence="5" type="ORF">B5G26_00630</name>
</gene>
<sequence>MKKKHAITITAVLAASMAMSVTAFGAPTDIQGHWAQNTINKWVDKGDISGYPDGTFRPNNMITRAEFVVLVNNAMGYTKSGYAYFSDVPSHYWGKNAIQTGVAAGYISGDGNGIFRPNDPVTRQEAAAMISRILDLKQNESRAYRYTDSYAISNWAKGMVGAVSDAGIMAGYPDGSFGPDKVLTRAEAVLALDKTVNYQPGDQEEDKEETKKEDMLLTQSKLEDTTITGDLTISDRLGTKTITLEDVTVKGKLIVDGGGEIILKDCDIKEMVMDQKDTAVKASGKTTVEKTTFKKIGKLTGGDYTDVIVDKELSGYITIDAKVRNLTLDAETDLKLGSDARIKNMEITKNADKATIDFSKGKVEDMTVKDKITIKGSGDIDTMTVYVSDVNTSIRPDTVKTKDGASKPNYTDDDDDWYRPSRYKNITVTENRNGGTYRNATVTKPGIQIENMTLRENLTIAKEVADGTVTLKNMNISGNVYVNGGGKDSVYFENCSISGNIYAQKTSGEQVALKFDENTANRLGGSVIVNGNGALLENKDASKPAKLQKVTVETANAVKVDTNVKEMQVTTANEKLTVNGTVDKLQADKDVTVNGNGRINEKTGAGQISGSVKIGVTGVKLEPTEIILDVNGTRTLTATVEPANATNQKVTWSSDNESVATVDNSGNVTAKAAGTATITVTTEDGAKTATCKVTVNAPQTVPATGVTLDETELTLEKDGSQTLTATVAPTNATNKDVTWSSSNPEVATVEGGKVTAVSEGTATITAKAGEQTATCTVTVTKADVAVESVTLNPTTLTLEKGGTGTLTATVAPENATNNTVTWSSSNPEVATVEGGKVTAVSEGTATITAKAGEQTATCTVTVTKADVAVESVTLNPTTLTLEKGGTGTLTATVAPENATNNTVTWSSSNPEFATVANGTVTAVSAGTATITVTTADGNHKATCAVTVTPKTVLVSSIQVQGTASLYVGNTAKLTAKVEPSDATNPNVTWDSLNKEIATVDQEGNVTALKAGAATITATAKDSSGISGRLEVTVQQVDATALKAKVAEAQKLWNETVVSTQNGADVPPMKNWVATQGQKDTLKAAMDAVQPVLTKASTLDTTVSQDEVNTAYIKLQMALNAFKAAMKPGTMQNTPVPYSFWDLW</sequence>
<dbReference type="PANTHER" id="PTHR43308">
    <property type="entry name" value="OUTER MEMBRANE PROTEIN ALPHA-RELATED"/>
    <property type="match status" value="1"/>
</dbReference>
<dbReference type="AlphaFoldDB" id="A0A1Y3U9U8"/>
<keyword evidence="2" id="KW-0732">Signal</keyword>
<accession>A0A1Y3U9U8</accession>
<feature type="domain" description="SLH" evidence="4">
    <location>
        <begin position="81"/>
        <end position="144"/>
    </location>
</feature>
<dbReference type="EMBL" id="NFHM01000001">
    <property type="protein sequence ID" value="OUN45566.1"/>
    <property type="molecule type" value="Genomic_DNA"/>
</dbReference>
<feature type="signal peptide" evidence="2">
    <location>
        <begin position="1"/>
        <end position="25"/>
    </location>
</feature>
<evidence type="ECO:0008006" key="7">
    <source>
        <dbReference type="Google" id="ProtNLM"/>
    </source>
</evidence>
<dbReference type="Pfam" id="PF02368">
    <property type="entry name" value="Big_2"/>
    <property type="match status" value="5"/>
</dbReference>